<reference evidence="3" key="1">
    <citation type="journal article" date="2022" name="Plant J.">
        <title>Strategies of tolerance reflected in two North American maple genomes.</title>
        <authorList>
            <person name="McEvoy S.L."/>
            <person name="Sezen U.U."/>
            <person name="Trouern-Trend A."/>
            <person name="McMahon S.M."/>
            <person name="Schaberg P.G."/>
            <person name="Yang J."/>
            <person name="Wegrzyn J.L."/>
            <person name="Swenson N.G."/>
        </authorList>
    </citation>
    <scope>NUCLEOTIDE SEQUENCE</scope>
    <source>
        <strain evidence="3">NS2018</strain>
    </source>
</reference>
<feature type="region of interest" description="Disordered" evidence="2">
    <location>
        <begin position="389"/>
        <end position="491"/>
    </location>
</feature>
<evidence type="ECO:0000313" key="3">
    <source>
        <dbReference type="EMBL" id="KAK0572567.1"/>
    </source>
</evidence>
<dbReference type="Proteomes" id="UP001168877">
    <property type="component" value="Unassembled WGS sequence"/>
</dbReference>
<feature type="compositionally biased region" description="Basic and acidic residues" evidence="2">
    <location>
        <begin position="542"/>
        <end position="552"/>
    </location>
</feature>
<keyword evidence="4" id="KW-1185">Reference proteome</keyword>
<feature type="compositionally biased region" description="Low complexity" evidence="2">
    <location>
        <begin position="429"/>
        <end position="441"/>
    </location>
</feature>
<feature type="region of interest" description="Disordered" evidence="2">
    <location>
        <begin position="519"/>
        <end position="675"/>
    </location>
</feature>
<feature type="compositionally biased region" description="Low complexity" evidence="2">
    <location>
        <begin position="56"/>
        <end position="68"/>
    </location>
</feature>
<feature type="region of interest" description="Disordered" evidence="2">
    <location>
        <begin position="56"/>
        <end position="89"/>
    </location>
</feature>
<organism evidence="3 4">
    <name type="scientific">Acer saccharum</name>
    <name type="common">Sugar maple</name>
    <dbReference type="NCBI Taxonomy" id="4024"/>
    <lineage>
        <taxon>Eukaryota</taxon>
        <taxon>Viridiplantae</taxon>
        <taxon>Streptophyta</taxon>
        <taxon>Embryophyta</taxon>
        <taxon>Tracheophyta</taxon>
        <taxon>Spermatophyta</taxon>
        <taxon>Magnoliopsida</taxon>
        <taxon>eudicotyledons</taxon>
        <taxon>Gunneridae</taxon>
        <taxon>Pentapetalae</taxon>
        <taxon>rosids</taxon>
        <taxon>malvids</taxon>
        <taxon>Sapindales</taxon>
        <taxon>Sapindaceae</taxon>
        <taxon>Hippocastanoideae</taxon>
        <taxon>Acereae</taxon>
        <taxon>Acer</taxon>
    </lineage>
</organism>
<feature type="region of interest" description="Disordered" evidence="2">
    <location>
        <begin position="956"/>
        <end position="1007"/>
    </location>
</feature>
<proteinExistence type="predicted"/>
<dbReference type="AlphaFoldDB" id="A0AA39RHK1"/>
<feature type="compositionally biased region" description="Low complexity" evidence="2">
    <location>
        <begin position="654"/>
        <end position="664"/>
    </location>
</feature>
<feature type="compositionally biased region" description="Low complexity" evidence="2">
    <location>
        <begin position="474"/>
        <end position="491"/>
    </location>
</feature>
<reference evidence="3" key="2">
    <citation type="submission" date="2023-06" db="EMBL/GenBank/DDBJ databases">
        <authorList>
            <person name="Swenson N.G."/>
            <person name="Wegrzyn J.L."/>
            <person name="Mcevoy S.L."/>
        </authorList>
    </citation>
    <scope>NUCLEOTIDE SEQUENCE</scope>
    <source>
        <strain evidence="3">NS2018</strain>
        <tissue evidence="3">Leaf</tissue>
    </source>
</reference>
<feature type="compositionally biased region" description="Pro residues" evidence="2">
    <location>
        <begin position="609"/>
        <end position="621"/>
    </location>
</feature>
<protein>
    <submittedName>
        <fullName evidence="3">Uncharacterized protein</fullName>
    </submittedName>
</protein>
<evidence type="ECO:0000256" key="1">
    <source>
        <dbReference type="SAM" id="Coils"/>
    </source>
</evidence>
<evidence type="ECO:0000313" key="4">
    <source>
        <dbReference type="Proteomes" id="UP001168877"/>
    </source>
</evidence>
<evidence type="ECO:0000256" key="2">
    <source>
        <dbReference type="SAM" id="MobiDB-lite"/>
    </source>
</evidence>
<feature type="coiled-coil region" evidence="1">
    <location>
        <begin position="784"/>
        <end position="839"/>
    </location>
</feature>
<gene>
    <name evidence="3" type="ORF">LWI29_033548</name>
</gene>
<dbReference type="EMBL" id="JAUESC010000388">
    <property type="protein sequence ID" value="KAK0572567.1"/>
    <property type="molecule type" value="Genomic_DNA"/>
</dbReference>
<comment type="caution">
    <text evidence="3">The sequence shown here is derived from an EMBL/GenBank/DDBJ whole genome shotgun (WGS) entry which is preliminary data.</text>
</comment>
<accession>A0AA39RHK1</accession>
<sequence length="1007" mass="109726">MDPSLRSFLFNRMMQAMELGDKCTADKIESLIRNFRPDSPVPIYVDIPFFESASNPDISPPSFDSDSPAMTRSPKTASSKRRSTRAPRESLLDVQTVVDSDVEDHQRDRLLFSSARPCSFDTEVNVVGEGELRKYKSRFDIPDSVTLVLSGDRAVWNPPENAVAIYGAMLSCGVTLPLQPFIARFLAEAQIAPAQLAPNSYRILMCLCLMWKLKGYGPPTPREIRHFYTLRQAGNGGTYFLLSSPVENWIPEGVANPGQVEVSSDEKKKGFIWGFPTSNKRWKNSWFFASGEWGRNVPAHNRHNLLARKVPRHFTSPEAWSKAAPALTDREVSHLAAAAVLPLDSRGRSFLLDEEKMISSEIFTRLHARLPRLCDFDTVCDLQARAVKNSEAASKRHAAGLAKDGIASPDGDDHSDGGEEAGDASRGGAVNTPAATAAVTPSRKGKEKAGASRGVGSVDKRRVESGPSPVRPKVVASTPAAASTPAVSTAATVPAATVLNRKGKEKVGVSGVASDIPIFDADVPETPFDPTSDLAPRARNKRPAESAPDHSARPPKRASRVVQFVVSSDEEDVQEPAVAEAPPAQPERSAEAENVAAPPSKGVNEQTPPAAPSQPASPRPASPAVVVGEPGVSDQPRPSGPSESTDRPGPSHQAGTSASGSGSAREVPPTGPVEAEEGSVSLFDFSATEICSHLANNDVYIGEGWGHVKNKSCNKKMEFFFNCHSLMMSEMGDSYKFGIKASSEIKRLREHASVLAAEKLSAEESHAQQFAQLRESSDGHLSARLAAEEKLSAAEEEIRSLKELLSSSQESFAARLEAERVAEEAKEKAELEAADLRNQLSSRDLIFENLKAVLEVESVDRFKRSPAYDALLLREFEKGMRQAKKFFAMKDHSNEKALKRFDKSLQQHMAHGVDSIKDQMRRWKAHCRYNRTEPHPMHLEIPSKRTFNTYYSGQKGSFSGSGAEPDLGPVAGRDYEPFMPMEDEAVIWPSDEEIEDEEDSEGPPAAD</sequence>
<feature type="compositionally biased region" description="Acidic residues" evidence="2">
    <location>
        <begin position="981"/>
        <end position="1001"/>
    </location>
</feature>
<keyword evidence="1" id="KW-0175">Coiled coil</keyword>
<name>A0AA39RHK1_ACESA</name>